<name>A0A0B6Y525_9EUPU</name>
<protein>
    <submittedName>
        <fullName evidence="2">Uncharacterized protein</fullName>
    </submittedName>
</protein>
<evidence type="ECO:0000256" key="1">
    <source>
        <dbReference type="SAM" id="SignalP"/>
    </source>
</evidence>
<feature type="chain" id="PRO_5002110740" evidence="1">
    <location>
        <begin position="22"/>
        <end position="54"/>
    </location>
</feature>
<reference evidence="2" key="1">
    <citation type="submission" date="2014-12" db="EMBL/GenBank/DDBJ databases">
        <title>Insight into the proteome of Arion vulgaris.</title>
        <authorList>
            <person name="Aradska J."/>
            <person name="Bulat T."/>
            <person name="Smidak R."/>
            <person name="Sarate P."/>
            <person name="Gangsoo J."/>
            <person name="Sialana F."/>
            <person name="Bilban M."/>
            <person name="Lubec G."/>
        </authorList>
    </citation>
    <scope>NUCLEOTIDE SEQUENCE</scope>
    <source>
        <tissue evidence="2">Skin</tissue>
    </source>
</reference>
<sequence length="54" mass="5534">MQNLVIAFLVLAEAFVHISVADPAHLDEHSLDRRLLGGLLGGDDGGPVGGLLGS</sequence>
<proteinExistence type="predicted"/>
<accession>A0A0B6Y525</accession>
<feature type="signal peptide" evidence="1">
    <location>
        <begin position="1"/>
        <end position="21"/>
    </location>
</feature>
<keyword evidence="1" id="KW-0732">Signal</keyword>
<dbReference type="EMBL" id="HACG01004389">
    <property type="protein sequence ID" value="CEK51254.1"/>
    <property type="molecule type" value="Transcribed_RNA"/>
</dbReference>
<feature type="non-terminal residue" evidence="2">
    <location>
        <position position="54"/>
    </location>
</feature>
<evidence type="ECO:0000313" key="2">
    <source>
        <dbReference type="EMBL" id="CEK51254.1"/>
    </source>
</evidence>
<dbReference type="AlphaFoldDB" id="A0A0B6Y525"/>
<organism evidence="2">
    <name type="scientific">Arion vulgaris</name>
    <dbReference type="NCBI Taxonomy" id="1028688"/>
    <lineage>
        <taxon>Eukaryota</taxon>
        <taxon>Metazoa</taxon>
        <taxon>Spiralia</taxon>
        <taxon>Lophotrochozoa</taxon>
        <taxon>Mollusca</taxon>
        <taxon>Gastropoda</taxon>
        <taxon>Heterobranchia</taxon>
        <taxon>Euthyneura</taxon>
        <taxon>Panpulmonata</taxon>
        <taxon>Eupulmonata</taxon>
        <taxon>Stylommatophora</taxon>
        <taxon>Helicina</taxon>
        <taxon>Arionoidea</taxon>
        <taxon>Arionidae</taxon>
        <taxon>Arion</taxon>
    </lineage>
</organism>
<gene>
    <name evidence="2" type="primary">ORF12968</name>
</gene>